<reference evidence="1 2" key="1">
    <citation type="journal article" date="2018" name="Mol. Biol. Evol.">
        <title>Broad Genomic Sampling Reveals a Smut Pathogenic Ancestry of the Fungal Clade Ustilaginomycotina.</title>
        <authorList>
            <person name="Kijpornyongpan T."/>
            <person name="Mondo S.J."/>
            <person name="Barry K."/>
            <person name="Sandor L."/>
            <person name="Lee J."/>
            <person name="Lipzen A."/>
            <person name="Pangilinan J."/>
            <person name="LaButti K."/>
            <person name="Hainaut M."/>
            <person name="Henrissat B."/>
            <person name="Grigoriev I.V."/>
            <person name="Spatafora J.W."/>
            <person name="Aime M.C."/>
        </authorList>
    </citation>
    <scope>NUCLEOTIDE SEQUENCE [LARGE SCALE GENOMIC DNA]</scope>
    <source>
        <strain evidence="1 2">MCA 5214</strain>
    </source>
</reference>
<proteinExistence type="predicted"/>
<dbReference type="AlphaFoldDB" id="A0A316UHT4"/>
<sequence length="184" mass="19913">MARRVQRRLARPALMRKAEEEHSMGLTGSRRPVASLLGWRGPYGRSGITSLVCVDAPLAASTPLAESTPLRPDTDPVGRLVELDRPLAVVSAAKIAARKGLIPIFAKIRSFCADSPKADVTVRCVPTGARARELERLRSKVPIVGYQDRRIGSDPLSSPPAEVLRVSSIDRVLHGRAKIIVAVK</sequence>
<dbReference type="Proteomes" id="UP000245884">
    <property type="component" value="Unassembled WGS sequence"/>
</dbReference>
<evidence type="ECO:0000313" key="2">
    <source>
        <dbReference type="Proteomes" id="UP000245884"/>
    </source>
</evidence>
<accession>A0A316UHT4</accession>
<name>A0A316UHT4_9BASI</name>
<dbReference type="GeneID" id="37025145"/>
<dbReference type="RefSeq" id="XP_025359076.1">
    <property type="nucleotide sequence ID" value="XM_025503322.1"/>
</dbReference>
<protein>
    <submittedName>
        <fullName evidence="1">Uncharacterized protein</fullName>
    </submittedName>
</protein>
<dbReference type="EMBL" id="KZ819681">
    <property type="protein sequence ID" value="PWN24464.1"/>
    <property type="molecule type" value="Genomic_DNA"/>
</dbReference>
<organism evidence="1 2">
    <name type="scientific">Jaminaea rosea</name>
    <dbReference type="NCBI Taxonomy" id="1569628"/>
    <lineage>
        <taxon>Eukaryota</taxon>
        <taxon>Fungi</taxon>
        <taxon>Dikarya</taxon>
        <taxon>Basidiomycota</taxon>
        <taxon>Ustilaginomycotina</taxon>
        <taxon>Exobasidiomycetes</taxon>
        <taxon>Microstromatales</taxon>
        <taxon>Microstromatales incertae sedis</taxon>
        <taxon>Jaminaea</taxon>
    </lineage>
</organism>
<gene>
    <name evidence="1" type="ORF">BDZ90DRAFT_125214</name>
</gene>
<keyword evidence="2" id="KW-1185">Reference proteome</keyword>
<evidence type="ECO:0000313" key="1">
    <source>
        <dbReference type="EMBL" id="PWN24464.1"/>
    </source>
</evidence>